<proteinExistence type="predicted"/>
<name>A0A645FEE7_9ZZZZ</name>
<gene>
    <name evidence="1" type="ORF">SDC9_159996</name>
</gene>
<protein>
    <submittedName>
        <fullName evidence="1">Uncharacterized protein</fullName>
    </submittedName>
</protein>
<evidence type="ECO:0000313" key="1">
    <source>
        <dbReference type="EMBL" id="MPN12677.1"/>
    </source>
</evidence>
<accession>A0A645FEE7</accession>
<organism evidence="1">
    <name type="scientific">bioreactor metagenome</name>
    <dbReference type="NCBI Taxonomy" id="1076179"/>
    <lineage>
        <taxon>unclassified sequences</taxon>
        <taxon>metagenomes</taxon>
        <taxon>ecological metagenomes</taxon>
    </lineage>
</organism>
<comment type="caution">
    <text evidence="1">The sequence shown here is derived from an EMBL/GenBank/DDBJ whole genome shotgun (WGS) entry which is preliminary data.</text>
</comment>
<sequence>MIDTLLSQRPNNGIYWDELSYSKTPYHYSEPWDQCSGDIDRKTGKVIRLKSSVALLTKPWRLKQAKKIQQKGLLLGNGPLFCDDIRALNIQTFVETARSEFAARAQLYSPIALGNHLIESDEGDCYRNMLSALDYGCVYAWYSGWISVKYQTLAGSMYPITPIELGPGYIIGEERIITRKSGWYGWNDTSSHELVVFDATGRLVEDFVAPQEKRNGNNFTKLELPPNFSAVIIKK</sequence>
<dbReference type="EMBL" id="VSSQ01059074">
    <property type="protein sequence ID" value="MPN12677.1"/>
    <property type="molecule type" value="Genomic_DNA"/>
</dbReference>
<reference evidence="1" key="1">
    <citation type="submission" date="2019-08" db="EMBL/GenBank/DDBJ databases">
        <authorList>
            <person name="Kucharzyk K."/>
            <person name="Murdoch R.W."/>
            <person name="Higgins S."/>
            <person name="Loffler F."/>
        </authorList>
    </citation>
    <scope>NUCLEOTIDE SEQUENCE</scope>
</reference>
<dbReference type="AlphaFoldDB" id="A0A645FEE7"/>